<reference evidence="1 2" key="1">
    <citation type="submission" date="2022-01" db="EMBL/GenBank/DDBJ databases">
        <title>Octadecabacter sp. nov., isolated from a marine alga.</title>
        <authorList>
            <person name="Jin M.S."/>
            <person name="Kim H.M."/>
            <person name="Han D.M."/>
            <person name="Jung J.J."/>
            <person name="Jeon C.O."/>
        </authorList>
    </citation>
    <scope>NUCLEOTIDE SEQUENCE [LARGE SCALE GENOMIC DNA]</scope>
    <source>
        <strain evidence="1 2">G9-8</strain>
    </source>
</reference>
<dbReference type="InterPro" id="IPR009531">
    <property type="entry name" value="DUF1150"/>
</dbReference>
<protein>
    <submittedName>
        <fullName evidence="1">DUF1150 domain-containing protein</fullName>
    </submittedName>
</protein>
<evidence type="ECO:0000313" key="1">
    <source>
        <dbReference type="EMBL" id="MCF2869731.1"/>
    </source>
</evidence>
<proteinExistence type="predicted"/>
<evidence type="ECO:0000313" key="2">
    <source>
        <dbReference type="Proteomes" id="UP001200557"/>
    </source>
</evidence>
<keyword evidence="2" id="KW-1185">Reference proteome</keyword>
<gene>
    <name evidence="1" type="ORF">L0664_01510</name>
</gene>
<dbReference type="Pfam" id="PF06620">
    <property type="entry name" value="DUF1150"/>
    <property type="match status" value="1"/>
</dbReference>
<name>A0ABS9CU48_9RHOB</name>
<dbReference type="Proteomes" id="UP001200557">
    <property type="component" value="Unassembled WGS sequence"/>
</dbReference>
<organism evidence="1 2">
    <name type="scientific">Octadecabacter dasysiphoniae</name>
    <dbReference type="NCBI Taxonomy" id="2909341"/>
    <lineage>
        <taxon>Bacteria</taxon>
        <taxon>Pseudomonadati</taxon>
        <taxon>Pseudomonadota</taxon>
        <taxon>Alphaproteobacteria</taxon>
        <taxon>Rhodobacterales</taxon>
        <taxon>Roseobacteraceae</taxon>
        <taxon>Octadecabacter</taxon>
    </lineage>
</organism>
<accession>A0ABS9CU48</accession>
<sequence>MDTKFNFADVGDRVVYVKSVDVADLPDDVQEAAEGREQLFAVHDSDGQQLALVADRRMAFMLARQNDMRPVTVH</sequence>
<comment type="caution">
    <text evidence="1">The sequence shown here is derived from an EMBL/GenBank/DDBJ whole genome shotgun (WGS) entry which is preliminary data.</text>
</comment>
<dbReference type="RefSeq" id="WP_235223860.1">
    <property type="nucleotide sequence ID" value="NZ_JAKGAQ010000001.1"/>
</dbReference>
<dbReference type="EMBL" id="JAKGAQ010000001">
    <property type="protein sequence ID" value="MCF2869731.1"/>
    <property type="molecule type" value="Genomic_DNA"/>
</dbReference>